<dbReference type="GO" id="GO:0048170">
    <property type="term" value="P:positive regulation of long-term neuronal synaptic plasticity"/>
    <property type="evidence" value="ECO:0007669"/>
    <property type="project" value="TreeGrafter"/>
</dbReference>
<dbReference type="AlphaFoldDB" id="A0A5C6MLB2"/>
<feature type="compositionally biased region" description="Basic and acidic residues" evidence="1">
    <location>
        <begin position="139"/>
        <end position="149"/>
    </location>
</feature>
<dbReference type="GO" id="GO:0045182">
    <property type="term" value="F:translation regulator activity"/>
    <property type="evidence" value="ECO:0007669"/>
    <property type="project" value="TreeGrafter"/>
</dbReference>
<dbReference type="InterPro" id="IPR008395">
    <property type="entry name" value="Agenet-like_dom"/>
</dbReference>
<evidence type="ECO:0000256" key="1">
    <source>
        <dbReference type="SAM" id="MobiDB-lite"/>
    </source>
</evidence>
<organism evidence="3 4">
    <name type="scientific">Takifugu flavidus</name>
    <name type="common">sansaifugu</name>
    <dbReference type="NCBI Taxonomy" id="433684"/>
    <lineage>
        <taxon>Eukaryota</taxon>
        <taxon>Metazoa</taxon>
        <taxon>Chordata</taxon>
        <taxon>Craniata</taxon>
        <taxon>Vertebrata</taxon>
        <taxon>Euteleostomi</taxon>
        <taxon>Actinopterygii</taxon>
        <taxon>Neopterygii</taxon>
        <taxon>Teleostei</taxon>
        <taxon>Neoteleostei</taxon>
        <taxon>Acanthomorphata</taxon>
        <taxon>Eupercaria</taxon>
        <taxon>Tetraodontiformes</taxon>
        <taxon>Tetradontoidea</taxon>
        <taxon>Tetraodontidae</taxon>
        <taxon>Takifugu</taxon>
    </lineage>
</organism>
<dbReference type="Proteomes" id="UP000324091">
    <property type="component" value="Chromosome 8"/>
</dbReference>
<protein>
    <submittedName>
        <fullName evidence="3">Fragile X mental retardation syndrome-related protein 1</fullName>
    </submittedName>
</protein>
<comment type="caution">
    <text evidence="3">The sequence shown here is derived from an EMBL/GenBank/DDBJ whole genome shotgun (WGS) entry which is preliminary data.</text>
</comment>
<reference evidence="3 4" key="1">
    <citation type="submission" date="2019-04" db="EMBL/GenBank/DDBJ databases">
        <title>Chromosome genome assembly for Takifugu flavidus.</title>
        <authorList>
            <person name="Xiao S."/>
        </authorList>
    </citation>
    <scope>NUCLEOTIDE SEQUENCE [LARGE SCALE GENOMIC DNA]</scope>
    <source>
        <strain evidence="3">HTHZ2018</strain>
        <tissue evidence="3">Muscle</tissue>
    </source>
</reference>
<dbReference type="Pfam" id="PF18336">
    <property type="entry name" value="Tudor_FRX1"/>
    <property type="match status" value="1"/>
</dbReference>
<evidence type="ECO:0000259" key="2">
    <source>
        <dbReference type="PROSITE" id="PS51641"/>
    </source>
</evidence>
<feature type="region of interest" description="Disordered" evidence="1">
    <location>
        <begin position="139"/>
        <end position="213"/>
    </location>
</feature>
<dbReference type="GO" id="GO:0003730">
    <property type="term" value="F:mRNA 3'-UTR binding"/>
    <property type="evidence" value="ECO:0007669"/>
    <property type="project" value="TreeGrafter"/>
</dbReference>
<feature type="domain" description="Agenet-like" evidence="2">
    <location>
        <begin position="63"/>
        <end position="112"/>
    </location>
</feature>
<dbReference type="GO" id="GO:0045727">
    <property type="term" value="P:positive regulation of translation"/>
    <property type="evidence" value="ECO:0007669"/>
    <property type="project" value="TreeGrafter"/>
</dbReference>
<dbReference type="GO" id="GO:0010494">
    <property type="term" value="C:cytoplasmic stress granule"/>
    <property type="evidence" value="ECO:0007669"/>
    <property type="project" value="TreeGrafter"/>
</dbReference>
<proteinExistence type="predicted"/>
<dbReference type="GO" id="GO:0099577">
    <property type="term" value="P:regulation of translation at presynapse, modulating synaptic transmission"/>
    <property type="evidence" value="ECO:0007669"/>
    <property type="project" value="TreeGrafter"/>
</dbReference>
<evidence type="ECO:0000313" key="4">
    <source>
        <dbReference type="Proteomes" id="UP000324091"/>
    </source>
</evidence>
<dbReference type="PANTHER" id="PTHR10603:SF7">
    <property type="entry name" value="FRAGILE X MESSENGER RIBONUCLEOPROTEIN 1 HOMOLOG"/>
    <property type="match status" value="1"/>
</dbReference>
<name>A0A5C6MLB2_9TELE</name>
<gene>
    <name evidence="3" type="ORF">D4764_08G0000010</name>
</gene>
<keyword evidence="4" id="KW-1185">Reference proteome</keyword>
<dbReference type="PANTHER" id="PTHR10603">
    <property type="entry name" value="FRAGILE X MENTAL RETARDATION SYNDROME-RELATED PROTEIN"/>
    <property type="match status" value="1"/>
</dbReference>
<evidence type="ECO:0000313" key="3">
    <source>
        <dbReference type="EMBL" id="TWW56014.1"/>
    </source>
</evidence>
<dbReference type="Gene3D" id="2.30.30.140">
    <property type="match status" value="2"/>
</dbReference>
<dbReference type="GO" id="GO:0005634">
    <property type="term" value="C:nucleus"/>
    <property type="evidence" value="ECO:0007669"/>
    <property type="project" value="TreeGrafter"/>
</dbReference>
<dbReference type="GO" id="GO:0043488">
    <property type="term" value="P:regulation of mRNA stability"/>
    <property type="evidence" value="ECO:0007669"/>
    <property type="project" value="TreeGrafter"/>
</dbReference>
<dbReference type="GO" id="GO:0051028">
    <property type="term" value="P:mRNA transport"/>
    <property type="evidence" value="ECO:0007669"/>
    <property type="project" value="TreeGrafter"/>
</dbReference>
<dbReference type="GO" id="GO:0043005">
    <property type="term" value="C:neuron projection"/>
    <property type="evidence" value="ECO:0007669"/>
    <property type="project" value="TreeGrafter"/>
</dbReference>
<dbReference type="GO" id="GO:0098793">
    <property type="term" value="C:presynapse"/>
    <property type="evidence" value="ECO:0007669"/>
    <property type="project" value="GOC"/>
</dbReference>
<sequence>MVQVNVEVEGMNGAFYEAQIKSIAGKLLTVVYENSPQEEVVVCCDSVRRLPPPNFSCNVAVGDEVEVFSRLGDQEPFGWWLAQIKMIIGEWYLIEYLDGFQEFVKSGSIRNKNTDNFCTVEMLMQIFWLEEPRVRLQEEQRHAQAETKDQGCQTEADDGGQPTEYAGSSEQRAHTTGNGSLRVQKCLSSEAHSGQPPDSGEHTEELWQTDEDQPVWTLKLEPKPPKVKKPAGRRRRNCQRRLREYTMDDEYDDEEIRMTPQGLCLFRLFGSRWVAMA</sequence>
<accession>A0A5C6MLB2</accession>
<dbReference type="GO" id="GO:0048513">
    <property type="term" value="P:animal organ development"/>
    <property type="evidence" value="ECO:0007669"/>
    <property type="project" value="TreeGrafter"/>
</dbReference>
<dbReference type="EMBL" id="RHFK02000021">
    <property type="protein sequence ID" value="TWW56014.1"/>
    <property type="molecule type" value="Genomic_DNA"/>
</dbReference>
<dbReference type="InterPro" id="IPR040148">
    <property type="entry name" value="FMR1"/>
</dbReference>
<dbReference type="PROSITE" id="PS51641">
    <property type="entry name" value="AGENET_LIKE"/>
    <property type="match status" value="1"/>
</dbReference>
<feature type="compositionally biased region" description="Polar residues" evidence="1">
    <location>
        <begin position="166"/>
        <end position="192"/>
    </location>
</feature>
<dbReference type="InterPro" id="IPR041560">
    <property type="entry name" value="Tudor_FRM1"/>
</dbReference>
<dbReference type="Pfam" id="PF05641">
    <property type="entry name" value="Agenet"/>
    <property type="match status" value="1"/>
</dbReference>